<dbReference type="Gene3D" id="3.30.2310.20">
    <property type="entry name" value="RelE-like"/>
    <property type="match status" value="1"/>
</dbReference>
<dbReference type="RefSeq" id="WP_138932699.1">
    <property type="nucleotide sequence ID" value="NZ_SWMU01000005.1"/>
</dbReference>
<gene>
    <name evidence="2" type="ORF">FCN74_11210</name>
</gene>
<dbReference type="OrthoDB" id="1031021at2"/>
<accession>A0A4U5TQA0</accession>
<evidence type="ECO:0000256" key="1">
    <source>
        <dbReference type="ARBA" id="ARBA00022649"/>
    </source>
</evidence>
<keyword evidence="3" id="KW-1185">Reference proteome</keyword>
<organism evidence="2 3">
    <name type="scientific">Mesohalobacter halotolerans</name>
    <dbReference type="NCBI Taxonomy" id="1883405"/>
    <lineage>
        <taxon>Bacteria</taxon>
        <taxon>Pseudomonadati</taxon>
        <taxon>Bacteroidota</taxon>
        <taxon>Flavobacteriia</taxon>
        <taxon>Flavobacteriales</taxon>
        <taxon>Flavobacteriaceae</taxon>
        <taxon>Mesohalobacter</taxon>
    </lineage>
</organism>
<protein>
    <submittedName>
        <fullName evidence="2">Type II toxin-antitoxin system RelE/ParE family toxin</fullName>
    </submittedName>
</protein>
<name>A0A4U5TQA0_9FLAO</name>
<dbReference type="InterPro" id="IPR035093">
    <property type="entry name" value="RelE/ParE_toxin_dom_sf"/>
</dbReference>
<dbReference type="Proteomes" id="UP000306552">
    <property type="component" value="Unassembled WGS sequence"/>
</dbReference>
<dbReference type="Pfam" id="PF05016">
    <property type="entry name" value="ParE_toxin"/>
    <property type="match status" value="1"/>
</dbReference>
<dbReference type="InterPro" id="IPR007712">
    <property type="entry name" value="RelE/ParE_toxin"/>
</dbReference>
<keyword evidence="1" id="KW-1277">Toxin-antitoxin system</keyword>
<comment type="caution">
    <text evidence="2">The sequence shown here is derived from an EMBL/GenBank/DDBJ whole genome shotgun (WGS) entry which is preliminary data.</text>
</comment>
<proteinExistence type="predicted"/>
<reference evidence="2 3" key="1">
    <citation type="submission" date="2019-04" db="EMBL/GenBank/DDBJ databases">
        <title>Psychroflexus halotolerans sp. nov., isolated from a marine solar saltern.</title>
        <authorList>
            <person name="Feng X."/>
        </authorList>
    </citation>
    <scope>NUCLEOTIDE SEQUENCE [LARGE SCALE GENOMIC DNA]</scope>
    <source>
        <strain evidence="2 3">WDS2C27</strain>
    </source>
</reference>
<dbReference type="EMBL" id="SWMU01000005">
    <property type="protein sequence ID" value="TKS55514.1"/>
    <property type="molecule type" value="Genomic_DNA"/>
</dbReference>
<evidence type="ECO:0000313" key="3">
    <source>
        <dbReference type="Proteomes" id="UP000306552"/>
    </source>
</evidence>
<evidence type="ECO:0000313" key="2">
    <source>
        <dbReference type="EMBL" id="TKS55514.1"/>
    </source>
</evidence>
<dbReference type="AlphaFoldDB" id="A0A4U5TQA0"/>
<sequence>MRVVWSELAENELDKIYDYYVKEASIEIAKKIAIGIIKETEKLIKLPLIGQEEELLSHRKFNYRYLIYKNYKIIYHVDLNNKFIKISDVFDTRQNPSKLNRNQ</sequence>